<comment type="caution">
    <text evidence="1">The sequence shown here is derived from an EMBL/GenBank/DDBJ whole genome shotgun (WGS) entry which is preliminary data.</text>
</comment>
<proteinExistence type="predicted"/>
<sequence>MTRRDVPAAFDRAATAYDRLVGLNPGYHAHLRAAARGLAGAGPRVLDAGCGTGASTAAVLAAVPDADVVAVDGSAGMLAVAKDKAWHRPVEFVHSRVEDLATAGVTGPFDGVFAAYLVRNLPDPDRTLTALRGLLRPGGVLVVHDYSLGDHPVPRWVWTAVCWSVIIPSGRLVAGDASLYRYLWRSVRNFDDPAGVLARLRRAGFGDLRCGTVRGWQRGIVHTFRAVA</sequence>
<evidence type="ECO:0000313" key="2">
    <source>
        <dbReference type="Proteomes" id="UP000247892"/>
    </source>
</evidence>
<gene>
    <name evidence="1" type="ORF">BA062_09385</name>
</gene>
<keyword evidence="2" id="KW-1185">Reference proteome</keyword>
<dbReference type="AlphaFoldDB" id="A0A318MA56"/>
<keyword evidence="1" id="KW-0489">Methyltransferase</keyword>
<dbReference type="GO" id="GO:0008168">
    <property type="term" value="F:methyltransferase activity"/>
    <property type="evidence" value="ECO:0007669"/>
    <property type="project" value="UniProtKB-KW"/>
</dbReference>
<dbReference type="RefSeq" id="WP_110335704.1">
    <property type="nucleotide sequence ID" value="NZ_MASU01000005.1"/>
</dbReference>
<dbReference type="Proteomes" id="UP000247892">
    <property type="component" value="Unassembled WGS sequence"/>
</dbReference>
<organism evidence="1 2">
    <name type="scientific">Prauserella flavalba</name>
    <dbReference type="NCBI Taxonomy" id="1477506"/>
    <lineage>
        <taxon>Bacteria</taxon>
        <taxon>Bacillati</taxon>
        <taxon>Actinomycetota</taxon>
        <taxon>Actinomycetes</taxon>
        <taxon>Pseudonocardiales</taxon>
        <taxon>Pseudonocardiaceae</taxon>
        <taxon>Prauserella</taxon>
    </lineage>
</organism>
<dbReference type="InterPro" id="IPR029063">
    <property type="entry name" value="SAM-dependent_MTases_sf"/>
</dbReference>
<dbReference type="CDD" id="cd02440">
    <property type="entry name" value="AdoMet_MTases"/>
    <property type="match status" value="1"/>
</dbReference>
<dbReference type="Gene3D" id="3.40.50.150">
    <property type="entry name" value="Vaccinia Virus protein VP39"/>
    <property type="match status" value="1"/>
</dbReference>
<accession>A0A318MA56</accession>
<dbReference type="OrthoDB" id="4307675at2"/>
<dbReference type="PANTHER" id="PTHR43861">
    <property type="entry name" value="TRANS-ACONITATE 2-METHYLTRANSFERASE-RELATED"/>
    <property type="match status" value="1"/>
</dbReference>
<dbReference type="SUPFAM" id="SSF53335">
    <property type="entry name" value="S-adenosyl-L-methionine-dependent methyltransferases"/>
    <property type="match status" value="1"/>
</dbReference>
<dbReference type="GO" id="GO:0032259">
    <property type="term" value="P:methylation"/>
    <property type="evidence" value="ECO:0007669"/>
    <property type="project" value="UniProtKB-KW"/>
</dbReference>
<protein>
    <submittedName>
        <fullName evidence="1">Ubiquinone biosynthesis methyltransferase UbiE</fullName>
    </submittedName>
</protein>
<keyword evidence="1" id="KW-0808">Transferase</keyword>
<keyword evidence="1" id="KW-0830">Ubiquinone</keyword>
<dbReference type="EMBL" id="MASU01000005">
    <property type="protein sequence ID" value="PXY35699.1"/>
    <property type="molecule type" value="Genomic_DNA"/>
</dbReference>
<dbReference type="Pfam" id="PF01209">
    <property type="entry name" value="Ubie_methyltran"/>
    <property type="match status" value="1"/>
</dbReference>
<evidence type="ECO:0000313" key="1">
    <source>
        <dbReference type="EMBL" id="PXY35699.1"/>
    </source>
</evidence>
<reference evidence="1 2" key="1">
    <citation type="submission" date="2016-07" db="EMBL/GenBank/DDBJ databases">
        <title>Draft genome sequence of Prauserella sp. YIM 121212, isolated from alkaline soil.</title>
        <authorList>
            <person name="Ruckert C."/>
            <person name="Albersmeier A."/>
            <person name="Jiang C.-L."/>
            <person name="Jiang Y."/>
            <person name="Kalinowski J."/>
            <person name="Schneider O."/>
            <person name="Winkler A."/>
            <person name="Zotchev S.B."/>
        </authorList>
    </citation>
    <scope>NUCLEOTIDE SEQUENCE [LARGE SCALE GENOMIC DNA]</scope>
    <source>
        <strain evidence="1 2">YIM 121212</strain>
    </source>
</reference>
<dbReference type="PANTHER" id="PTHR43861:SF1">
    <property type="entry name" value="TRANS-ACONITATE 2-METHYLTRANSFERASE"/>
    <property type="match status" value="1"/>
</dbReference>
<name>A0A318MA56_9PSEU</name>